<dbReference type="InterPro" id="IPR016181">
    <property type="entry name" value="Acyl_CoA_acyltransferase"/>
</dbReference>
<keyword evidence="3" id="KW-1185">Reference proteome</keyword>
<accession>A0ABT1IB14</accession>
<evidence type="ECO:0000259" key="1">
    <source>
        <dbReference type="PROSITE" id="PS51186"/>
    </source>
</evidence>
<dbReference type="RefSeq" id="WP_253886796.1">
    <property type="nucleotide sequence ID" value="NZ_BAAAVB010000012.1"/>
</dbReference>
<evidence type="ECO:0000313" key="2">
    <source>
        <dbReference type="EMBL" id="MCP2269830.1"/>
    </source>
</evidence>
<reference evidence="2 3" key="1">
    <citation type="submission" date="2022-06" db="EMBL/GenBank/DDBJ databases">
        <title>Genomic Encyclopedia of Archaeal and Bacterial Type Strains, Phase II (KMG-II): from individual species to whole genera.</title>
        <authorList>
            <person name="Goeker M."/>
        </authorList>
    </citation>
    <scope>NUCLEOTIDE SEQUENCE [LARGE SCALE GENOMIC DNA]</scope>
    <source>
        <strain evidence="2 3">DSM 44255</strain>
    </source>
</reference>
<dbReference type="Gene3D" id="3.40.630.30">
    <property type="match status" value="1"/>
</dbReference>
<protein>
    <submittedName>
        <fullName evidence="2">Acetyltransferase (GNAT) family protein</fullName>
    </submittedName>
</protein>
<dbReference type="InterPro" id="IPR000182">
    <property type="entry name" value="GNAT_dom"/>
</dbReference>
<proteinExistence type="predicted"/>
<dbReference type="InterPro" id="IPR053144">
    <property type="entry name" value="Acetyltransferase_Butenolide"/>
</dbReference>
<evidence type="ECO:0000313" key="3">
    <source>
        <dbReference type="Proteomes" id="UP001205185"/>
    </source>
</evidence>
<comment type="caution">
    <text evidence="2">The sequence shown here is derived from an EMBL/GenBank/DDBJ whole genome shotgun (WGS) entry which is preliminary data.</text>
</comment>
<dbReference type="PANTHER" id="PTHR43233">
    <property type="entry name" value="FAMILY N-ACETYLTRANSFERASE, PUTATIVE (AFU_ORTHOLOGUE AFUA_6G03350)-RELATED"/>
    <property type="match status" value="1"/>
</dbReference>
<dbReference type="SUPFAM" id="SSF55729">
    <property type="entry name" value="Acyl-CoA N-acyltransferases (Nat)"/>
    <property type="match status" value="1"/>
</dbReference>
<organism evidence="2 3">
    <name type="scientific">Actinokineospora diospyrosa</name>
    <dbReference type="NCBI Taxonomy" id="103728"/>
    <lineage>
        <taxon>Bacteria</taxon>
        <taxon>Bacillati</taxon>
        <taxon>Actinomycetota</taxon>
        <taxon>Actinomycetes</taxon>
        <taxon>Pseudonocardiales</taxon>
        <taxon>Pseudonocardiaceae</taxon>
        <taxon>Actinokineospora</taxon>
    </lineage>
</organism>
<feature type="domain" description="N-acetyltransferase" evidence="1">
    <location>
        <begin position="4"/>
        <end position="137"/>
    </location>
</feature>
<dbReference type="EMBL" id="JAMTCO010000005">
    <property type="protein sequence ID" value="MCP2269830.1"/>
    <property type="molecule type" value="Genomic_DNA"/>
</dbReference>
<dbReference type="PROSITE" id="PS51186">
    <property type="entry name" value="GNAT"/>
    <property type="match status" value="1"/>
</dbReference>
<dbReference type="PANTHER" id="PTHR43233:SF1">
    <property type="entry name" value="FAMILY N-ACETYLTRANSFERASE, PUTATIVE (AFU_ORTHOLOGUE AFUA_6G03350)-RELATED"/>
    <property type="match status" value="1"/>
</dbReference>
<dbReference type="Proteomes" id="UP001205185">
    <property type="component" value="Unassembled WGS sequence"/>
</dbReference>
<dbReference type="Pfam" id="PF13508">
    <property type="entry name" value="Acetyltransf_7"/>
    <property type="match status" value="1"/>
</dbReference>
<gene>
    <name evidence="2" type="ORF">LV75_002319</name>
</gene>
<dbReference type="CDD" id="cd04301">
    <property type="entry name" value="NAT_SF"/>
    <property type="match status" value="1"/>
</dbReference>
<sequence>MSEYEFDDTPDRIDVDAVWAYLSTDAYWGRKRTRADFEAQLAAAWRVVGVYHRGTGAQVGFARALSDGVGTAYLADVFVLESARGQGLGKALVRAMIEEGPGAGFRWMLHTRDAHTLYESFGFTVPNSMYMERPGGF</sequence>
<name>A0ABT1IB14_9PSEU</name>